<dbReference type="Proteomes" id="UP001208692">
    <property type="component" value="Unassembled WGS sequence"/>
</dbReference>
<accession>A0AAV5B084</accession>
<reference evidence="2 5" key="1">
    <citation type="submission" date="2021-11" db="EMBL/GenBank/DDBJ databases">
        <title>Draft genome sequence of Capnocytophaga sp. strain KC07075 isolated from cat oral cavity.</title>
        <authorList>
            <person name="Suzuki M."/>
            <person name="Imaoka K."/>
            <person name="Kimura M."/>
            <person name="Morikawa S."/>
            <person name="Maeda K."/>
        </authorList>
    </citation>
    <scope>NUCLEOTIDE SEQUENCE</scope>
    <source>
        <strain evidence="2">KC07075</strain>
        <strain evidence="3 5">KC07079</strain>
    </source>
</reference>
<dbReference type="PROSITE" id="PS51257">
    <property type="entry name" value="PROKAR_LIPOPROTEIN"/>
    <property type="match status" value="1"/>
</dbReference>
<protein>
    <submittedName>
        <fullName evidence="2">Membrane protein</fullName>
    </submittedName>
</protein>
<dbReference type="InterPro" id="IPR025389">
    <property type="entry name" value="DUF4300"/>
</dbReference>
<dbReference type="Proteomes" id="UP001207736">
    <property type="component" value="Unassembled WGS sequence"/>
</dbReference>
<evidence type="ECO:0000313" key="3">
    <source>
        <dbReference type="EMBL" id="GJM54301.1"/>
    </source>
</evidence>
<keyword evidence="5" id="KW-1185">Reference proteome</keyword>
<dbReference type="EMBL" id="BQKA01000066">
    <property type="protein sequence ID" value="GJM51563.1"/>
    <property type="molecule type" value="Genomic_DNA"/>
</dbReference>
<sequence length="319" mass="36747">MKSNKLIYILLSGLVLSCNNPQSKQKEATPNATSKAVSKEEQAFLTEIKYSNLVDKISQEEVKKALIEAGVRPERLNSFFESVELFNQTVDEAGMVSQGFLTSNELKPNYDEVTIATQWRAKYPDFLGYNCRITSFSLLNDFVKIENPQIKNDQNLFMDKDALENTPKKVFSDKETDDFLSFFSQIPTVESKDVSKHIEIVEKDWQKKGISFVHKGDKSKASLISVFMHSFFDKNDNNLFIGHIGILVPFKNELLFIEKLAFEEPYQVTKLKNRGELNNLLMNRYDNEWEQPNAKPFIFENDSLLEGYRPNPNVKEPKN</sequence>
<dbReference type="Pfam" id="PF14133">
    <property type="entry name" value="DUF4300"/>
    <property type="match status" value="1"/>
</dbReference>
<evidence type="ECO:0000313" key="5">
    <source>
        <dbReference type="Proteomes" id="UP001208692"/>
    </source>
</evidence>
<dbReference type="AlphaFoldDB" id="A0AAV5B084"/>
<evidence type="ECO:0000313" key="4">
    <source>
        <dbReference type="Proteomes" id="UP001207736"/>
    </source>
</evidence>
<proteinExistence type="predicted"/>
<organism evidence="2 4">
    <name type="scientific">Capnocytophaga catalasegens</name>
    <dbReference type="NCBI Taxonomy" id="1004260"/>
    <lineage>
        <taxon>Bacteria</taxon>
        <taxon>Pseudomonadati</taxon>
        <taxon>Bacteroidota</taxon>
        <taxon>Flavobacteriia</taxon>
        <taxon>Flavobacteriales</taxon>
        <taxon>Flavobacteriaceae</taxon>
        <taxon>Capnocytophaga</taxon>
    </lineage>
</organism>
<dbReference type="EMBL" id="BQKB01000086">
    <property type="protein sequence ID" value="GJM54301.1"/>
    <property type="molecule type" value="Genomic_DNA"/>
</dbReference>
<name>A0AAV5B084_9FLAO</name>
<evidence type="ECO:0000259" key="1">
    <source>
        <dbReference type="Pfam" id="PF14133"/>
    </source>
</evidence>
<comment type="caution">
    <text evidence="2">The sequence shown here is derived from an EMBL/GenBank/DDBJ whole genome shotgun (WGS) entry which is preliminary data.</text>
</comment>
<dbReference type="RefSeq" id="WP_264847518.1">
    <property type="nucleotide sequence ID" value="NZ_BPMA01000059.1"/>
</dbReference>
<evidence type="ECO:0000313" key="2">
    <source>
        <dbReference type="EMBL" id="GJM51563.1"/>
    </source>
</evidence>
<feature type="domain" description="DUF4300" evidence="1">
    <location>
        <begin position="49"/>
        <end position="305"/>
    </location>
</feature>
<gene>
    <name evidence="2" type="ORF">RCZ15_25360</name>
    <name evidence="3" type="ORF">RCZ16_26170</name>
</gene>